<organism evidence="1 2">
    <name type="scientific">Nitrosospira multiformis</name>
    <dbReference type="NCBI Taxonomy" id="1231"/>
    <lineage>
        <taxon>Bacteria</taxon>
        <taxon>Pseudomonadati</taxon>
        <taxon>Pseudomonadota</taxon>
        <taxon>Betaproteobacteria</taxon>
        <taxon>Nitrosomonadales</taxon>
        <taxon>Nitrosomonadaceae</taxon>
        <taxon>Nitrosospira</taxon>
    </lineage>
</organism>
<gene>
    <name evidence="1" type="ORF">SAMN05216417_1288</name>
</gene>
<dbReference type="AlphaFoldDB" id="A0A1I7IVA5"/>
<protein>
    <submittedName>
        <fullName evidence="1">Uncharacterized protein</fullName>
    </submittedName>
</protein>
<accession>A0A1I7IVA5</accession>
<reference evidence="1 2" key="1">
    <citation type="submission" date="2016-10" db="EMBL/GenBank/DDBJ databases">
        <authorList>
            <person name="de Groot N.N."/>
        </authorList>
    </citation>
    <scope>NUCLEOTIDE SEQUENCE [LARGE SCALE GENOMIC DNA]</scope>
    <source>
        <strain evidence="1 2">Nl14</strain>
    </source>
</reference>
<dbReference type="RefSeq" id="WP_074975993.1">
    <property type="nucleotide sequence ID" value="NZ_FPBZ01000028.1"/>
</dbReference>
<dbReference type="Proteomes" id="UP000182649">
    <property type="component" value="Unassembled WGS sequence"/>
</dbReference>
<evidence type="ECO:0000313" key="2">
    <source>
        <dbReference type="Proteomes" id="UP000182649"/>
    </source>
</evidence>
<sequence>MTHAEIYKTIRQLVPQELLDKYGHLCYGEMADVPELAPWAGDLRWAEEEWTKVDLQEAVFS</sequence>
<proteinExistence type="predicted"/>
<dbReference type="OrthoDB" id="8569148at2"/>
<name>A0A1I7IVA5_9PROT</name>
<evidence type="ECO:0000313" key="1">
    <source>
        <dbReference type="EMBL" id="SFU76867.1"/>
    </source>
</evidence>
<dbReference type="EMBL" id="FPBZ01000028">
    <property type="protein sequence ID" value="SFU76867.1"/>
    <property type="molecule type" value="Genomic_DNA"/>
</dbReference>